<dbReference type="GO" id="GO:0016779">
    <property type="term" value="F:nucleotidyltransferase activity"/>
    <property type="evidence" value="ECO:0007669"/>
    <property type="project" value="UniProtKB-KW"/>
</dbReference>
<organism evidence="11 12">
    <name type="scientific">Anaerotruncus colihominis</name>
    <dbReference type="NCBI Taxonomy" id="169435"/>
    <lineage>
        <taxon>Bacteria</taxon>
        <taxon>Bacillati</taxon>
        <taxon>Bacillota</taxon>
        <taxon>Clostridia</taxon>
        <taxon>Eubacteriales</taxon>
        <taxon>Oscillospiraceae</taxon>
        <taxon>Anaerotruncus</taxon>
    </lineage>
</organism>
<evidence type="ECO:0000313" key="12">
    <source>
        <dbReference type="Proteomes" id="UP000446866"/>
    </source>
</evidence>
<evidence type="ECO:0000256" key="4">
    <source>
        <dbReference type="ARBA" id="ARBA00022695"/>
    </source>
</evidence>
<dbReference type="NCBIfam" id="TIGR02395">
    <property type="entry name" value="rpoN_sigma"/>
    <property type="match status" value="1"/>
</dbReference>
<dbReference type="GO" id="GO:0001216">
    <property type="term" value="F:DNA-binding transcription activator activity"/>
    <property type="evidence" value="ECO:0007669"/>
    <property type="project" value="InterPro"/>
</dbReference>
<evidence type="ECO:0000259" key="9">
    <source>
        <dbReference type="Pfam" id="PF04552"/>
    </source>
</evidence>
<dbReference type="InterPro" id="IPR007046">
    <property type="entry name" value="RNA_pol_sigma_54_core-bd"/>
</dbReference>
<evidence type="ECO:0000256" key="2">
    <source>
        <dbReference type="ARBA" id="ARBA00022478"/>
    </source>
</evidence>
<proteinExistence type="inferred from homology"/>
<dbReference type="Proteomes" id="UP000446866">
    <property type="component" value="Unassembled WGS sequence"/>
</dbReference>
<evidence type="ECO:0000256" key="5">
    <source>
        <dbReference type="ARBA" id="ARBA00023015"/>
    </source>
</evidence>
<protein>
    <submittedName>
        <fullName evidence="11">RNA polymerase sigma-54 factor</fullName>
    </submittedName>
</protein>
<dbReference type="GO" id="GO:0006352">
    <property type="term" value="P:DNA-templated transcription initiation"/>
    <property type="evidence" value="ECO:0007669"/>
    <property type="project" value="InterPro"/>
</dbReference>
<dbReference type="GO" id="GO:0016987">
    <property type="term" value="F:sigma factor activity"/>
    <property type="evidence" value="ECO:0007669"/>
    <property type="project" value="UniProtKB-KW"/>
</dbReference>
<feature type="domain" description="RNA polymerase sigma factor 54 DNA-binding" evidence="9">
    <location>
        <begin position="294"/>
        <end position="452"/>
    </location>
</feature>
<evidence type="ECO:0000313" key="11">
    <source>
        <dbReference type="EMBL" id="NBH62385.1"/>
    </source>
</evidence>
<keyword evidence="7" id="KW-0238">DNA-binding</keyword>
<evidence type="ECO:0000256" key="7">
    <source>
        <dbReference type="ARBA" id="ARBA00023125"/>
    </source>
</evidence>
<dbReference type="Gene3D" id="1.10.10.60">
    <property type="entry name" value="Homeodomain-like"/>
    <property type="match status" value="1"/>
</dbReference>
<dbReference type="RefSeq" id="WP_160202670.1">
    <property type="nucleotide sequence ID" value="NZ_QXWK01000023.1"/>
</dbReference>
<dbReference type="GO" id="GO:0003677">
    <property type="term" value="F:DNA binding"/>
    <property type="evidence" value="ECO:0007669"/>
    <property type="project" value="UniProtKB-KW"/>
</dbReference>
<dbReference type="InterPro" id="IPR007634">
    <property type="entry name" value="RNA_pol_sigma_54_DNA-bd"/>
</dbReference>
<dbReference type="Pfam" id="PF04552">
    <property type="entry name" value="Sigma54_DBD"/>
    <property type="match status" value="1"/>
</dbReference>
<dbReference type="Gene3D" id="1.10.260.40">
    <property type="entry name" value="lambda repressor-like DNA-binding domains"/>
    <property type="match status" value="1"/>
</dbReference>
<accession>A0A845QMH7</accession>
<keyword evidence="2" id="KW-0240">DNA-directed RNA polymerase</keyword>
<gene>
    <name evidence="11" type="primary">rpoN</name>
    <name evidence="11" type="ORF">D0435_12060</name>
</gene>
<keyword evidence="5" id="KW-0805">Transcription regulation</keyword>
<dbReference type="GO" id="GO:0000428">
    <property type="term" value="C:DNA-directed RNA polymerase complex"/>
    <property type="evidence" value="ECO:0007669"/>
    <property type="project" value="UniProtKB-KW"/>
</dbReference>
<dbReference type="PROSITE" id="PS50044">
    <property type="entry name" value="SIGMA54_3"/>
    <property type="match status" value="1"/>
</dbReference>
<keyword evidence="12" id="KW-1185">Reference proteome</keyword>
<reference evidence="11 12" key="1">
    <citation type="submission" date="2018-08" db="EMBL/GenBank/DDBJ databases">
        <title>Murine metabolic-syndrome-specific gut microbial biobank.</title>
        <authorList>
            <person name="Liu C."/>
        </authorList>
    </citation>
    <scope>NUCLEOTIDE SEQUENCE [LARGE SCALE GENOMIC DNA]</scope>
    <source>
        <strain evidence="11 12">28</strain>
    </source>
</reference>
<dbReference type="Pfam" id="PF00309">
    <property type="entry name" value="Sigma54_AID"/>
    <property type="match status" value="1"/>
</dbReference>
<dbReference type="PROSITE" id="PS00718">
    <property type="entry name" value="SIGMA54_2"/>
    <property type="match status" value="1"/>
</dbReference>
<keyword evidence="6" id="KW-0731">Sigma factor</keyword>
<evidence type="ECO:0000256" key="1">
    <source>
        <dbReference type="ARBA" id="ARBA00008798"/>
    </source>
</evidence>
<keyword evidence="8" id="KW-0804">Transcription</keyword>
<dbReference type="InterPro" id="IPR038709">
    <property type="entry name" value="RpoN_core-bd_sf"/>
</dbReference>
<dbReference type="PIRSF" id="PIRSF000774">
    <property type="entry name" value="RpoN"/>
    <property type="match status" value="1"/>
</dbReference>
<dbReference type="InterPro" id="IPR000394">
    <property type="entry name" value="RNA_pol_sigma_54"/>
</dbReference>
<dbReference type="PRINTS" id="PR00045">
    <property type="entry name" value="SIGMA54FCT"/>
</dbReference>
<dbReference type="PANTHER" id="PTHR32248:SF4">
    <property type="entry name" value="RNA POLYMERASE SIGMA-54 FACTOR"/>
    <property type="match status" value="1"/>
</dbReference>
<feature type="domain" description="RNA polymerase sigma factor 54 core-binding" evidence="10">
    <location>
        <begin position="91"/>
        <end position="279"/>
    </location>
</feature>
<name>A0A845QMH7_9FIRM</name>
<dbReference type="Pfam" id="PF04963">
    <property type="entry name" value="Sigma54_CBD"/>
    <property type="match status" value="1"/>
</dbReference>
<sequence length="453" mass="51988">MKLGYELTIEQTQKLSMTPELIQAIQILQFNNQELSDYVQNELLENPVLEAEKSYDAQEVDIREKIREADYEEESFRQWEYRPDDDDDYTYEQYVYEEDTLTDYLMSQLQFSRLTGQMATIGRYIIEVIDDNGYLTMSVEEISKAVGADIDTVEEVLNFIQTFDPCGVAARNLRECLIIQFAAKGLLTDEIEYIIENMLEELADNKIAYIAKTIGIKNQEVQQIADLIKTMEPKPGRVFSSGEATRYVVPDIIVEKVNDEYQVMNNDTSMPKLMVSSYYNKLSAEAKQDEELNKYLTDRFNAAVWLIKSIEQRKQTIYNVASAVVKYQQDFFDNGEKSLKTLTLKQIAEDVGVHESTVSRSINGKYMQSPRGVFELKYFFSSGVSGEDGTGVSSNSVKSIIKEIIAGENPQKPYSDQDMVEILKNKGIDISRRTVAKYREGMNILSSSKRRRF</sequence>
<dbReference type="InterPro" id="IPR010982">
    <property type="entry name" value="Lambda_DNA-bd_dom_sf"/>
</dbReference>
<keyword evidence="3" id="KW-0808">Transferase</keyword>
<comment type="similarity">
    <text evidence="1">Belongs to the sigma-54 factor family.</text>
</comment>
<evidence type="ECO:0000256" key="3">
    <source>
        <dbReference type="ARBA" id="ARBA00022679"/>
    </source>
</evidence>
<dbReference type="PANTHER" id="PTHR32248">
    <property type="entry name" value="RNA POLYMERASE SIGMA-54 FACTOR"/>
    <property type="match status" value="1"/>
</dbReference>
<keyword evidence="4" id="KW-0548">Nucleotidyltransferase</keyword>
<evidence type="ECO:0000256" key="8">
    <source>
        <dbReference type="ARBA" id="ARBA00023163"/>
    </source>
</evidence>
<evidence type="ECO:0000256" key="6">
    <source>
        <dbReference type="ARBA" id="ARBA00023082"/>
    </source>
</evidence>
<dbReference type="EMBL" id="QXWK01000023">
    <property type="protein sequence ID" value="NBH62385.1"/>
    <property type="molecule type" value="Genomic_DNA"/>
</dbReference>
<evidence type="ECO:0000259" key="10">
    <source>
        <dbReference type="Pfam" id="PF04963"/>
    </source>
</evidence>
<dbReference type="Gene3D" id="1.10.10.1330">
    <property type="entry name" value="RNA polymerase sigma-54 factor, core-binding domain"/>
    <property type="match status" value="1"/>
</dbReference>
<comment type="caution">
    <text evidence="11">The sequence shown here is derived from an EMBL/GenBank/DDBJ whole genome shotgun (WGS) entry which is preliminary data.</text>
</comment>
<dbReference type="AlphaFoldDB" id="A0A845QMH7"/>